<proteinExistence type="predicted"/>
<reference evidence="2 3" key="1">
    <citation type="submission" date="2024-02" db="EMBL/GenBank/DDBJ databases">
        <title>High-quality chromosome-scale genome assembly of Pensacola bahiagrass (Paspalum notatum Flugge var. saurae).</title>
        <authorList>
            <person name="Vega J.M."/>
            <person name="Podio M."/>
            <person name="Orjuela J."/>
            <person name="Siena L.A."/>
            <person name="Pessino S.C."/>
            <person name="Combes M.C."/>
            <person name="Mariac C."/>
            <person name="Albertini E."/>
            <person name="Pupilli F."/>
            <person name="Ortiz J.P.A."/>
            <person name="Leblanc O."/>
        </authorList>
    </citation>
    <scope>NUCLEOTIDE SEQUENCE [LARGE SCALE GENOMIC DNA]</scope>
    <source>
        <strain evidence="2">R1</strain>
        <tissue evidence="2">Leaf</tissue>
    </source>
</reference>
<keyword evidence="3" id="KW-1185">Reference proteome</keyword>
<dbReference type="Pfam" id="PF00078">
    <property type="entry name" value="RVT_1"/>
    <property type="match status" value="1"/>
</dbReference>
<name>A0AAQ3X1G2_PASNO</name>
<evidence type="ECO:0000313" key="3">
    <source>
        <dbReference type="Proteomes" id="UP001341281"/>
    </source>
</evidence>
<sequence>MLDILTWDLGELEAPISEKVWNAIKELLSDKAPGPDGFTGRFYISCWHIIKDESTKFRNFWLLNCAFITLLPKRDDATSVKDFSPISFVHSFAKLVTKIMANRLAGQLNQLGRFIKDNFMLVQQTARFLHQKQPRILLKLDISKAFNSVSWPFLLEVLQKFGFEPV</sequence>
<evidence type="ECO:0000313" key="2">
    <source>
        <dbReference type="EMBL" id="WVZ81056.1"/>
    </source>
</evidence>
<dbReference type="InterPro" id="IPR000477">
    <property type="entry name" value="RT_dom"/>
</dbReference>
<organism evidence="2 3">
    <name type="scientific">Paspalum notatum var. saurae</name>
    <dbReference type="NCBI Taxonomy" id="547442"/>
    <lineage>
        <taxon>Eukaryota</taxon>
        <taxon>Viridiplantae</taxon>
        <taxon>Streptophyta</taxon>
        <taxon>Embryophyta</taxon>
        <taxon>Tracheophyta</taxon>
        <taxon>Spermatophyta</taxon>
        <taxon>Magnoliopsida</taxon>
        <taxon>Liliopsida</taxon>
        <taxon>Poales</taxon>
        <taxon>Poaceae</taxon>
        <taxon>PACMAD clade</taxon>
        <taxon>Panicoideae</taxon>
        <taxon>Andropogonodae</taxon>
        <taxon>Paspaleae</taxon>
        <taxon>Paspalinae</taxon>
        <taxon>Paspalum</taxon>
    </lineage>
</organism>
<evidence type="ECO:0000259" key="1">
    <source>
        <dbReference type="Pfam" id="PF00078"/>
    </source>
</evidence>
<protein>
    <recommendedName>
        <fullName evidence="1">Reverse transcriptase domain-containing protein</fullName>
    </recommendedName>
</protein>
<dbReference type="AlphaFoldDB" id="A0AAQ3X1G2"/>
<accession>A0AAQ3X1G2</accession>
<dbReference type="EMBL" id="CP144750">
    <property type="protein sequence ID" value="WVZ81056.1"/>
    <property type="molecule type" value="Genomic_DNA"/>
</dbReference>
<dbReference type="PANTHER" id="PTHR19446">
    <property type="entry name" value="REVERSE TRANSCRIPTASES"/>
    <property type="match status" value="1"/>
</dbReference>
<feature type="domain" description="Reverse transcriptase" evidence="1">
    <location>
        <begin position="72"/>
        <end position="164"/>
    </location>
</feature>
<gene>
    <name evidence="2" type="ORF">U9M48_028482</name>
</gene>
<dbReference type="Proteomes" id="UP001341281">
    <property type="component" value="Chromosome 06"/>
</dbReference>